<dbReference type="InterPro" id="IPR003594">
    <property type="entry name" value="HATPase_dom"/>
</dbReference>
<dbReference type="Pfam" id="PF13581">
    <property type="entry name" value="HATPase_c_2"/>
    <property type="match status" value="1"/>
</dbReference>
<dbReference type="Gene3D" id="3.30.565.10">
    <property type="entry name" value="Histidine kinase-like ATPase, C-terminal domain"/>
    <property type="match status" value="1"/>
</dbReference>
<proteinExistence type="predicted"/>
<dbReference type="InterPro" id="IPR036890">
    <property type="entry name" value="HATPase_C_sf"/>
</dbReference>
<comment type="caution">
    <text evidence="2">The sequence shown here is derived from an EMBL/GenBank/DDBJ whole genome shotgun (WGS) entry which is preliminary data.</text>
</comment>
<keyword evidence="2" id="KW-0418">Kinase</keyword>
<evidence type="ECO:0000259" key="1">
    <source>
        <dbReference type="Pfam" id="PF13581"/>
    </source>
</evidence>
<evidence type="ECO:0000313" key="5">
    <source>
        <dbReference type="Proteomes" id="UP000295176"/>
    </source>
</evidence>
<dbReference type="AlphaFoldDB" id="A0A2T5RGA0"/>
<keyword evidence="2" id="KW-0808">Transferase</keyword>
<evidence type="ECO:0000313" key="3">
    <source>
        <dbReference type="EMBL" id="TDP93526.1"/>
    </source>
</evidence>
<evidence type="ECO:0000313" key="2">
    <source>
        <dbReference type="EMBL" id="PTV93532.1"/>
    </source>
</evidence>
<feature type="domain" description="Histidine kinase/HSP90-like ATPase" evidence="1">
    <location>
        <begin position="44"/>
        <end position="133"/>
    </location>
</feature>
<sequence>MENKELESQKKTGKFHFELESRKKAVCRFQAVIYKLLPNSISSDIFAMALHEIIANAAEHGNQMEADKKVIIELKITKDSLAAEVKDQGRGFDWQKRLRQEFDISGDSERGRGIMMTARGCDEFYYNQAGNKAYLLKTIDF</sequence>
<dbReference type="OrthoDB" id="2620581at2"/>
<dbReference type="GO" id="GO:0016301">
    <property type="term" value="F:kinase activity"/>
    <property type="evidence" value="ECO:0007669"/>
    <property type="project" value="UniProtKB-KW"/>
</dbReference>
<accession>A0A2T5RGA0</accession>
<gene>
    <name evidence="3" type="ORF">C7957_1127</name>
    <name evidence="2" type="ORF">C8C76_1395</name>
</gene>
<protein>
    <submittedName>
        <fullName evidence="2">Anti-sigma regulatory factor (Ser/Thr protein kinase)</fullName>
    </submittedName>
</protein>
<dbReference type="EMBL" id="QAXS01000039">
    <property type="protein sequence ID" value="PTV93532.1"/>
    <property type="molecule type" value="Genomic_DNA"/>
</dbReference>
<dbReference type="Proteomes" id="UP000295176">
    <property type="component" value="Unassembled WGS sequence"/>
</dbReference>
<dbReference type="RefSeq" id="WP_108142188.1">
    <property type="nucleotide sequence ID" value="NZ_QAXS01000039.1"/>
</dbReference>
<organism evidence="2 4">
    <name type="scientific">Halanaerobium saccharolyticum</name>
    <dbReference type="NCBI Taxonomy" id="43595"/>
    <lineage>
        <taxon>Bacteria</taxon>
        <taxon>Bacillati</taxon>
        <taxon>Bacillota</taxon>
        <taxon>Clostridia</taxon>
        <taxon>Halanaerobiales</taxon>
        <taxon>Halanaerobiaceae</taxon>
        <taxon>Halanaerobium</taxon>
    </lineage>
</organism>
<dbReference type="EMBL" id="SNXX01000012">
    <property type="protein sequence ID" value="TDP93526.1"/>
    <property type="molecule type" value="Genomic_DNA"/>
</dbReference>
<reference evidence="2 4" key="1">
    <citation type="submission" date="2018-04" db="EMBL/GenBank/DDBJ databases">
        <title>Subsurface microbial communities from deep shales in Ohio and West Virginia, USA.</title>
        <authorList>
            <person name="Wrighton K."/>
        </authorList>
    </citation>
    <scope>NUCLEOTIDE SEQUENCE [LARGE SCALE GENOMIC DNA]</scope>
    <source>
        <strain evidence="3 5">MSL 7</strain>
        <strain evidence="2 4">WC1</strain>
    </source>
</reference>
<name>A0A2T5RGA0_9FIRM</name>
<dbReference type="SUPFAM" id="SSF55874">
    <property type="entry name" value="ATPase domain of HSP90 chaperone/DNA topoisomerase II/histidine kinase"/>
    <property type="match status" value="1"/>
</dbReference>
<evidence type="ECO:0000313" key="4">
    <source>
        <dbReference type="Proteomes" id="UP000244089"/>
    </source>
</evidence>
<dbReference type="Proteomes" id="UP000244089">
    <property type="component" value="Unassembled WGS sequence"/>
</dbReference>
<dbReference type="CDD" id="cd16936">
    <property type="entry name" value="HATPase_RsbW-like"/>
    <property type="match status" value="1"/>
</dbReference>